<dbReference type="EMBL" id="JAULSX010000005">
    <property type="protein sequence ID" value="KAK3490561.1"/>
    <property type="molecule type" value="Genomic_DNA"/>
</dbReference>
<dbReference type="AlphaFoldDB" id="A0AAJ0MQ71"/>
<evidence type="ECO:0000313" key="1">
    <source>
        <dbReference type="EMBL" id="KAK3490561.1"/>
    </source>
</evidence>
<reference evidence="1 2" key="1">
    <citation type="journal article" date="2023" name="Mol. Phylogenet. Evol.">
        <title>Genome-scale phylogeny and comparative genomics of the fungal order Sordariales.</title>
        <authorList>
            <person name="Hensen N."/>
            <person name="Bonometti L."/>
            <person name="Westerberg I."/>
            <person name="Brannstrom I.O."/>
            <person name="Guillou S."/>
            <person name="Cros-Aarteil S."/>
            <person name="Calhoun S."/>
            <person name="Haridas S."/>
            <person name="Kuo A."/>
            <person name="Mondo S."/>
            <person name="Pangilinan J."/>
            <person name="Riley R."/>
            <person name="LaButti K."/>
            <person name="Andreopoulos B."/>
            <person name="Lipzen A."/>
            <person name="Chen C."/>
            <person name="Yan M."/>
            <person name="Daum C."/>
            <person name="Ng V."/>
            <person name="Clum A."/>
            <person name="Steindorff A."/>
            <person name="Ohm R.A."/>
            <person name="Martin F."/>
            <person name="Silar P."/>
            <person name="Natvig D.O."/>
            <person name="Lalanne C."/>
            <person name="Gautier V."/>
            <person name="Ament-Velasquez S.L."/>
            <person name="Kruys A."/>
            <person name="Hutchinson M.I."/>
            <person name="Powell A.J."/>
            <person name="Barry K."/>
            <person name="Miller A.N."/>
            <person name="Grigoriev I.V."/>
            <person name="Debuchy R."/>
            <person name="Gladieux P."/>
            <person name="Hiltunen Thoren M."/>
            <person name="Johannesson H."/>
        </authorList>
    </citation>
    <scope>NUCLEOTIDE SEQUENCE [LARGE SCALE GENOMIC DNA]</scope>
    <source>
        <strain evidence="1 2">FGSC 10403</strain>
    </source>
</reference>
<accession>A0AAJ0MQ71</accession>
<proteinExistence type="predicted"/>
<protein>
    <submittedName>
        <fullName evidence="1">Uncharacterized protein</fullName>
    </submittedName>
</protein>
<dbReference type="RefSeq" id="XP_062691744.1">
    <property type="nucleotide sequence ID" value="XM_062838260.1"/>
</dbReference>
<organism evidence="1 2">
    <name type="scientific">Neurospora hispaniola</name>
    <dbReference type="NCBI Taxonomy" id="588809"/>
    <lineage>
        <taxon>Eukaryota</taxon>
        <taxon>Fungi</taxon>
        <taxon>Dikarya</taxon>
        <taxon>Ascomycota</taxon>
        <taxon>Pezizomycotina</taxon>
        <taxon>Sordariomycetes</taxon>
        <taxon>Sordariomycetidae</taxon>
        <taxon>Sordariales</taxon>
        <taxon>Sordariaceae</taxon>
        <taxon>Neurospora</taxon>
    </lineage>
</organism>
<comment type="caution">
    <text evidence="1">The sequence shown here is derived from an EMBL/GenBank/DDBJ whole genome shotgun (WGS) entry which is preliminary data.</text>
</comment>
<sequence>MINFIAFSYNSNSKRQDLITIQHIINFLLVDPVIHVCVEGTNLLLSPATTPPWENRGSCGILRNRCDAFHCGRSVRNCTSHPPNNDCGCFLSSAATGKGVVDILMGDIAKPLRSLPQETAERSAGY</sequence>
<name>A0AAJ0MQ71_9PEZI</name>
<evidence type="ECO:0000313" key="2">
    <source>
        <dbReference type="Proteomes" id="UP001285908"/>
    </source>
</evidence>
<gene>
    <name evidence="1" type="ORF">B0T23DRAFT_396698</name>
</gene>
<dbReference type="GeneID" id="87875882"/>
<dbReference type="Proteomes" id="UP001285908">
    <property type="component" value="Unassembled WGS sequence"/>
</dbReference>
<keyword evidence="2" id="KW-1185">Reference proteome</keyword>